<dbReference type="Proteomes" id="UP000197269">
    <property type="component" value="Unassembled WGS sequence"/>
</dbReference>
<keyword evidence="2 6" id="KW-0812">Transmembrane</keyword>
<keyword evidence="3 6" id="KW-1133">Transmembrane helix</keyword>
<proteinExistence type="predicted"/>
<evidence type="ECO:0000256" key="2">
    <source>
        <dbReference type="ARBA" id="ARBA00022692"/>
    </source>
</evidence>
<feature type="region of interest" description="Disordered" evidence="5">
    <location>
        <begin position="1"/>
        <end position="23"/>
    </location>
</feature>
<dbReference type="SUPFAM" id="SSF161098">
    <property type="entry name" value="MetI-like"/>
    <property type="match status" value="1"/>
</dbReference>
<comment type="subcellular location">
    <subcellularLocation>
        <location evidence="1">Membrane</location>
        <topology evidence="1">Multi-pass membrane protein</topology>
    </subcellularLocation>
</comment>
<evidence type="ECO:0000313" key="7">
    <source>
        <dbReference type="EMBL" id="OWO89953.1"/>
    </source>
</evidence>
<name>A0A246DL44_9HYPH</name>
<evidence type="ECO:0000313" key="9">
    <source>
        <dbReference type="Proteomes" id="UP000197269"/>
    </source>
</evidence>
<comment type="caution">
    <text evidence="7">The sequence shown here is derived from an EMBL/GenBank/DDBJ whole genome shotgun (WGS) entry which is preliminary data.</text>
</comment>
<reference evidence="7 9" key="1">
    <citation type="submission" date="2017-03" db="EMBL/GenBank/DDBJ databases">
        <title>Genome of strain Rhizobium sp. CNPSo 668.</title>
        <authorList>
            <person name="Ribeiro R."/>
        </authorList>
    </citation>
    <scope>NUCLEOTIDE SEQUENCE [LARGE SCALE GENOMIC DNA]</scope>
    <source>
        <strain evidence="7 9">CNPSo 668</strain>
    </source>
</reference>
<dbReference type="InterPro" id="IPR035906">
    <property type="entry name" value="MetI-like_sf"/>
</dbReference>
<keyword evidence="4 6" id="KW-0472">Membrane</keyword>
<feature type="transmembrane region" description="Helical" evidence="6">
    <location>
        <begin position="28"/>
        <end position="51"/>
    </location>
</feature>
<evidence type="ECO:0000313" key="8">
    <source>
        <dbReference type="EMBL" id="OWO90119.1"/>
    </source>
</evidence>
<dbReference type="GO" id="GO:0016020">
    <property type="term" value="C:membrane"/>
    <property type="evidence" value="ECO:0007669"/>
    <property type="project" value="UniProtKB-SubCell"/>
</dbReference>
<dbReference type="Gene3D" id="1.10.3720.10">
    <property type="entry name" value="MetI-like"/>
    <property type="match status" value="1"/>
</dbReference>
<gene>
    <name evidence="8" type="ORF">B5E41_28870</name>
    <name evidence="7" type="ORF">B5E41_29495</name>
</gene>
<evidence type="ECO:0000256" key="3">
    <source>
        <dbReference type="ARBA" id="ARBA00022989"/>
    </source>
</evidence>
<evidence type="ECO:0000256" key="4">
    <source>
        <dbReference type="ARBA" id="ARBA00023136"/>
    </source>
</evidence>
<protein>
    <submittedName>
        <fullName evidence="7">Sugar ABC transporter permease</fullName>
    </submittedName>
</protein>
<sequence>MSSLTSSIGTSAAMLSQSGDSRTNSARWIGRLAIYGLLVIFAILYLMPLFVMLTTSFKTMDEIQGGNMLALPQAPTFDPWV</sequence>
<evidence type="ECO:0000256" key="5">
    <source>
        <dbReference type="SAM" id="MobiDB-lite"/>
    </source>
</evidence>
<evidence type="ECO:0000256" key="1">
    <source>
        <dbReference type="ARBA" id="ARBA00004141"/>
    </source>
</evidence>
<accession>A0A246DL44</accession>
<dbReference type="EMBL" id="MXPU01000034">
    <property type="protein sequence ID" value="OWO89953.1"/>
    <property type="molecule type" value="Genomic_DNA"/>
</dbReference>
<feature type="non-terminal residue" evidence="7">
    <location>
        <position position="81"/>
    </location>
</feature>
<organism evidence="7 9">
    <name type="scientific">Rhizobium esperanzae</name>
    <dbReference type="NCBI Taxonomy" id="1967781"/>
    <lineage>
        <taxon>Bacteria</taxon>
        <taxon>Pseudomonadati</taxon>
        <taxon>Pseudomonadota</taxon>
        <taxon>Alphaproteobacteria</taxon>
        <taxon>Hyphomicrobiales</taxon>
        <taxon>Rhizobiaceae</taxon>
        <taxon>Rhizobium/Agrobacterium group</taxon>
        <taxon>Rhizobium</taxon>
    </lineage>
</organism>
<evidence type="ECO:0000256" key="6">
    <source>
        <dbReference type="SAM" id="Phobius"/>
    </source>
</evidence>
<dbReference type="AlphaFoldDB" id="A0A246DL44"/>
<dbReference type="EMBL" id="MXPU01000030">
    <property type="protein sequence ID" value="OWO90119.1"/>
    <property type="molecule type" value="Genomic_DNA"/>
</dbReference>